<feature type="compositionally biased region" description="Polar residues" evidence="2">
    <location>
        <begin position="177"/>
        <end position="193"/>
    </location>
</feature>
<feature type="coiled-coil region" evidence="1">
    <location>
        <begin position="384"/>
        <end position="411"/>
    </location>
</feature>
<feature type="compositionally biased region" description="Low complexity" evidence="2">
    <location>
        <begin position="224"/>
        <end position="234"/>
    </location>
</feature>
<feature type="compositionally biased region" description="Low complexity" evidence="2">
    <location>
        <begin position="265"/>
        <end position="274"/>
    </location>
</feature>
<keyword evidence="4" id="KW-1185">Reference proteome</keyword>
<sequence length="418" mass="45680">MCASEYPPNPALPLGEALPSRVCYTRRSPGFDKHTTALKPALASPAPFYWSYPPSFQHGPRQIRHFRYASHPASPTTRHFSFAAQQRTAALVRDEHQMAASRFRTGLETIAQAAPSSSSAARPPSSPSASSSSTSKTANSAASTASTSTPISSAASTSSPSPKTVPTPKAKPAPTHPVSQQEPMSPKSTDTQDIRSVNNLEAALATARAQQHRLAMELEKLRMQQQQQQQQQQQSNEQNRHLHHHHHHDHGAIRRPSAPAPVVPSIFSSSMSHSPSKRNSDYGLMLMSSSPPRATTSLFGHSSSIQEGSGSDEGCNCCCGDSGSGSVNGSNSGTDDGLVSELMAEAARSCERQEGRVEFQRQMAALRDRIYTQAEELSERRKERKKWDLEKERLMMELQEKEERITKLMEGKRDSVQG</sequence>
<comment type="caution">
    <text evidence="3">The sequence shown here is derived from an EMBL/GenBank/DDBJ whole genome shotgun (WGS) entry which is preliminary data.</text>
</comment>
<dbReference type="EMBL" id="MNUE01000031">
    <property type="protein sequence ID" value="OJD33340.1"/>
    <property type="molecule type" value="Genomic_DNA"/>
</dbReference>
<protein>
    <submittedName>
        <fullName evidence="3">Uncharacterized protein</fullName>
    </submittedName>
</protein>
<proteinExistence type="predicted"/>
<keyword evidence="1" id="KW-0175">Coiled coil</keyword>
<feature type="region of interest" description="Disordered" evidence="2">
    <location>
        <begin position="111"/>
        <end position="193"/>
    </location>
</feature>
<evidence type="ECO:0000313" key="4">
    <source>
        <dbReference type="Proteomes" id="UP000183809"/>
    </source>
</evidence>
<accession>A0A1J9RZY9</accession>
<dbReference type="Proteomes" id="UP000183809">
    <property type="component" value="Unassembled WGS sequence"/>
</dbReference>
<dbReference type="RefSeq" id="XP_020129600.1">
    <property type="nucleotide sequence ID" value="XM_020274286.1"/>
</dbReference>
<organism evidence="3 4">
    <name type="scientific">Diplodia corticola</name>
    <dbReference type="NCBI Taxonomy" id="236234"/>
    <lineage>
        <taxon>Eukaryota</taxon>
        <taxon>Fungi</taxon>
        <taxon>Dikarya</taxon>
        <taxon>Ascomycota</taxon>
        <taxon>Pezizomycotina</taxon>
        <taxon>Dothideomycetes</taxon>
        <taxon>Dothideomycetes incertae sedis</taxon>
        <taxon>Botryosphaeriales</taxon>
        <taxon>Botryosphaeriaceae</taxon>
        <taxon>Diplodia</taxon>
    </lineage>
</organism>
<name>A0A1J9RZY9_9PEZI</name>
<reference evidence="3 4" key="1">
    <citation type="submission" date="2016-10" db="EMBL/GenBank/DDBJ databases">
        <title>Proteomics and genomics reveal pathogen-plant mechanisms compatible with a hemibiotrophic lifestyle of Diplodia corticola.</title>
        <authorList>
            <person name="Fernandes I."/>
            <person name="De Jonge R."/>
            <person name="Van De Peer Y."/>
            <person name="Devreese B."/>
            <person name="Alves A."/>
            <person name="Esteves A.C."/>
        </authorList>
    </citation>
    <scope>NUCLEOTIDE SEQUENCE [LARGE SCALE GENOMIC DNA]</scope>
    <source>
        <strain evidence="3 4">CBS 112549</strain>
    </source>
</reference>
<dbReference type="GeneID" id="31014547"/>
<gene>
    <name evidence="3" type="ORF">BKCO1_3100014</name>
</gene>
<dbReference type="AlphaFoldDB" id="A0A1J9RZY9"/>
<dbReference type="OrthoDB" id="10635393at2759"/>
<evidence type="ECO:0000313" key="3">
    <source>
        <dbReference type="EMBL" id="OJD33340.1"/>
    </source>
</evidence>
<evidence type="ECO:0000256" key="2">
    <source>
        <dbReference type="SAM" id="MobiDB-lite"/>
    </source>
</evidence>
<feature type="region of interest" description="Disordered" evidence="2">
    <location>
        <begin position="221"/>
        <end position="288"/>
    </location>
</feature>
<feature type="compositionally biased region" description="Low complexity" evidence="2">
    <location>
        <begin position="113"/>
        <end position="162"/>
    </location>
</feature>
<evidence type="ECO:0000256" key="1">
    <source>
        <dbReference type="SAM" id="Coils"/>
    </source>
</evidence>
<feature type="compositionally biased region" description="Pro residues" evidence="2">
    <location>
        <begin position="163"/>
        <end position="175"/>
    </location>
</feature>